<dbReference type="OrthoDB" id="1524821at2"/>
<dbReference type="EMBL" id="QGDO01000007">
    <property type="protein sequence ID" value="PWJ38608.1"/>
    <property type="molecule type" value="Genomic_DNA"/>
</dbReference>
<sequence length="177" mass="20981">MKRKSDFTIEVFGLKEGKHDYQFPVDLKLFEQYEVDYLQDANCIAKVKLDKSSTMIRVDIEISGKVILICDRSLEPFDYDVKVNEKYFFKYGDRHEEISEEICLIPFNESEIDLQQLLYDFILLALPTRRIHPDYMDGVEDEDDTSAYFSTGNVIEEDEEEEDKPIDPRWEKLKKLK</sequence>
<accession>A0A315Z568</accession>
<evidence type="ECO:0000256" key="1">
    <source>
        <dbReference type="SAM" id="MobiDB-lite"/>
    </source>
</evidence>
<dbReference type="InterPro" id="IPR003772">
    <property type="entry name" value="YceD"/>
</dbReference>
<dbReference type="Proteomes" id="UP000245535">
    <property type="component" value="Unassembled WGS sequence"/>
</dbReference>
<proteinExistence type="predicted"/>
<name>A0A315Z568_SEDFL</name>
<feature type="compositionally biased region" description="Acidic residues" evidence="1">
    <location>
        <begin position="155"/>
        <end position="164"/>
    </location>
</feature>
<evidence type="ECO:0000313" key="2">
    <source>
        <dbReference type="EMBL" id="PWJ38608.1"/>
    </source>
</evidence>
<dbReference type="Pfam" id="PF02620">
    <property type="entry name" value="YceD"/>
    <property type="match status" value="1"/>
</dbReference>
<keyword evidence="3" id="KW-1185">Reference proteome</keyword>
<protein>
    <submittedName>
        <fullName evidence="2">Uncharacterized metal-binding protein YceD (DUF177 family)</fullName>
    </submittedName>
</protein>
<dbReference type="RefSeq" id="WP_109621838.1">
    <property type="nucleotide sequence ID" value="NZ_QGDO01000007.1"/>
</dbReference>
<evidence type="ECO:0000313" key="3">
    <source>
        <dbReference type="Proteomes" id="UP000245535"/>
    </source>
</evidence>
<comment type="caution">
    <text evidence="2">The sequence shown here is derived from an EMBL/GenBank/DDBJ whole genome shotgun (WGS) entry which is preliminary data.</text>
</comment>
<organism evidence="2 3">
    <name type="scientific">Sediminitomix flava</name>
    <dbReference type="NCBI Taxonomy" id="379075"/>
    <lineage>
        <taxon>Bacteria</taxon>
        <taxon>Pseudomonadati</taxon>
        <taxon>Bacteroidota</taxon>
        <taxon>Cytophagia</taxon>
        <taxon>Cytophagales</taxon>
        <taxon>Flammeovirgaceae</taxon>
        <taxon>Sediminitomix</taxon>
    </lineage>
</organism>
<feature type="region of interest" description="Disordered" evidence="1">
    <location>
        <begin position="142"/>
        <end position="167"/>
    </location>
</feature>
<reference evidence="2 3" key="1">
    <citation type="submission" date="2018-03" db="EMBL/GenBank/DDBJ databases">
        <title>Genomic Encyclopedia of Archaeal and Bacterial Type Strains, Phase II (KMG-II): from individual species to whole genera.</title>
        <authorList>
            <person name="Goeker M."/>
        </authorList>
    </citation>
    <scope>NUCLEOTIDE SEQUENCE [LARGE SCALE GENOMIC DNA]</scope>
    <source>
        <strain evidence="2 3">DSM 28229</strain>
    </source>
</reference>
<dbReference type="AlphaFoldDB" id="A0A315Z568"/>
<gene>
    <name evidence="2" type="ORF">BC781_107198</name>
</gene>